<keyword evidence="10" id="KW-1185">Reference proteome</keyword>
<dbReference type="PROSITE" id="PS51192">
    <property type="entry name" value="HELICASE_ATP_BIND_1"/>
    <property type="match status" value="1"/>
</dbReference>
<dbReference type="FunFam" id="1.10.10.10:FF:000012">
    <property type="entry name" value="U5 small nuclear ribonucleoprotein helicase"/>
    <property type="match status" value="1"/>
</dbReference>
<dbReference type="Proteomes" id="UP000283269">
    <property type="component" value="Unassembled WGS sequence"/>
</dbReference>
<dbReference type="InterPro" id="IPR014001">
    <property type="entry name" value="Helicase_ATP-bd"/>
</dbReference>
<dbReference type="SUPFAM" id="SSF52540">
    <property type="entry name" value="P-loop containing nucleoside triphosphate hydrolases"/>
    <property type="match status" value="2"/>
</dbReference>
<comment type="catalytic activity">
    <reaction evidence="7">
        <text>ATP + H2O = ADP + phosphate + H(+)</text>
        <dbReference type="Rhea" id="RHEA:13065"/>
        <dbReference type="ChEBI" id="CHEBI:15377"/>
        <dbReference type="ChEBI" id="CHEBI:15378"/>
        <dbReference type="ChEBI" id="CHEBI:30616"/>
        <dbReference type="ChEBI" id="CHEBI:43474"/>
        <dbReference type="ChEBI" id="CHEBI:456216"/>
        <dbReference type="EC" id="5.6.2.4"/>
    </reaction>
</comment>
<dbReference type="InterPro" id="IPR027417">
    <property type="entry name" value="P-loop_NTPase"/>
</dbReference>
<dbReference type="GO" id="GO:0016787">
    <property type="term" value="F:hydrolase activity"/>
    <property type="evidence" value="ECO:0007669"/>
    <property type="project" value="UniProtKB-KW"/>
</dbReference>
<dbReference type="AlphaFoldDB" id="A0A409WRW6"/>
<dbReference type="Gene3D" id="1.10.10.10">
    <property type="entry name" value="Winged helix-like DNA-binding domain superfamily/Winged helix DNA-binding domain"/>
    <property type="match status" value="1"/>
</dbReference>
<protein>
    <recommendedName>
        <fullName evidence="6">DNA 3'-5' helicase</fullName>
        <ecNumber evidence="6">5.6.2.4</ecNumber>
    </recommendedName>
</protein>
<keyword evidence="4" id="KW-0067">ATP-binding</keyword>
<accession>A0A409WRW6</accession>
<evidence type="ECO:0000256" key="7">
    <source>
        <dbReference type="ARBA" id="ARBA00048988"/>
    </source>
</evidence>
<comment type="catalytic activity">
    <reaction evidence="5">
        <text>Couples ATP hydrolysis with the unwinding of duplex DNA by translocating in the 3'-5' direction.</text>
        <dbReference type="EC" id="5.6.2.4"/>
    </reaction>
</comment>
<gene>
    <name evidence="9" type="ORF">CVT25_015743</name>
</gene>
<dbReference type="InterPro" id="IPR011545">
    <property type="entry name" value="DEAD/DEAH_box_helicase_dom"/>
</dbReference>
<evidence type="ECO:0000256" key="5">
    <source>
        <dbReference type="ARBA" id="ARBA00034617"/>
    </source>
</evidence>
<dbReference type="PANTHER" id="PTHR47835">
    <property type="entry name" value="HFM1, ATP DEPENDENT DNA HELICASE HOMOLOG"/>
    <property type="match status" value="1"/>
</dbReference>
<evidence type="ECO:0000256" key="4">
    <source>
        <dbReference type="ARBA" id="ARBA00022840"/>
    </source>
</evidence>
<evidence type="ECO:0000256" key="6">
    <source>
        <dbReference type="ARBA" id="ARBA00034808"/>
    </source>
</evidence>
<comment type="caution">
    <text evidence="9">The sequence shown here is derived from an EMBL/GenBank/DDBJ whole genome shotgun (WGS) entry which is preliminary data.</text>
</comment>
<evidence type="ECO:0000259" key="8">
    <source>
        <dbReference type="PROSITE" id="PS51192"/>
    </source>
</evidence>
<dbReference type="SMART" id="SM00487">
    <property type="entry name" value="DEXDc"/>
    <property type="match status" value="1"/>
</dbReference>
<reference evidence="9 10" key="1">
    <citation type="journal article" date="2018" name="Evol. Lett.">
        <title>Horizontal gene cluster transfer increased hallucinogenic mushroom diversity.</title>
        <authorList>
            <person name="Reynolds H.T."/>
            <person name="Vijayakumar V."/>
            <person name="Gluck-Thaler E."/>
            <person name="Korotkin H.B."/>
            <person name="Matheny P.B."/>
            <person name="Slot J.C."/>
        </authorList>
    </citation>
    <scope>NUCLEOTIDE SEQUENCE [LARGE SCALE GENOMIC DNA]</scope>
    <source>
        <strain evidence="9 10">2631</strain>
    </source>
</reference>
<evidence type="ECO:0000256" key="2">
    <source>
        <dbReference type="ARBA" id="ARBA00022801"/>
    </source>
</evidence>
<feature type="domain" description="Helicase ATP-binding" evidence="8">
    <location>
        <begin position="100"/>
        <end position="309"/>
    </location>
</feature>
<name>A0A409WRW6_PSICY</name>
<evidence type="ECO:0000256" key="3">
    <source>
        <dbReference type="ARBA" id="ARBA00022806"/>
    </source>
</evidence>
<dbReference type="InterPro" id="IPR036388">
    <property type="entry name" value="WH-like_DNA-bd_sf"/>
</dbReference>
<sequence>MKRNSSPDNRIYLQSRVTNLNSSTLENMQGPQPRGARNSAGMRLHPVSNLPDVYRGIFKFGVFNAVQTTCFQAVTSGDKNIVSDACPGFNRCFVCTQDMPQVISDVVHVFALAPTGSGKTALFELGIIRMLDRSKSTGTRVKCVYVAPTKVLLSFPFSYFVDQYLAALCSERFQDWVTKFEPIGLKCCELTGDTVVFGRDTWGEAKNATIMSCEKWDSLTRNWHEHESTLSQIQLFLVDETTTQHRSGSQLNIIFKVHVLNESRGSTLEVVISRMKFRGSSIRFLLVSATVPNIEDVGHWIGSGFGNSESAQVFKWHMSMTPIVQFSDDYRPCQLTRHVVGIPRRNGWNDFQFGKALDSKLFSVLQQFSTGKPILVFCSTRKGELGRELWGFLISGMLILGVFDTAEKLMKDFGECEQKKLPLPWSHPPKVDHIFQDRRLSELASVGIGVHHAGITMDDRRATEHLYMKRFLRILIATSPSEMTFTSHEAAHMVVIKGVRLFQNNASKEYSDLDVMQMLGRAPSHARFFIIFIMIREGLNLVRGSLFVTDKTECVSSDKDGIAVILCESELEQKYRTLVQGKTVLESSLHINLAEHINSEIGLGTITDIESAKSWLRGSFLYQRMQKNPNYYSVGPVGQDRQTQGVDDVVMESVALLTKTHLVEHTEYGSDVGKLSLTQYGEIMSKYILTILKIMFQMEIILALQGRASLRDIKRYVEQKSAYFHSRMGSYIMIAHPTGSRTSSCELLKNGLDNQVFCKIFNVLKNDVEIRFPVKKVEKTQDKVFILAQAVLGGISLNSPEYKSADSQPHMEAFSVFKHMARISRGNDGFLIDGSF</sequence>
<dbReference type="Pfam" id="PF23445">
    <property type="entry name" value="WHD_SNRNP200"/>
    <property type="match status" value="1"/>
</dbReference>
<dbReference type="EC" id="5.6.2.4" evidence="6"/>
<dbReference type="OrthoDB" id="5575at2759"/>
<dbReference type="PANTHER" id="PTHR47835:SF3">
    <property type="entry name" value="HELICASE FOR MEIOSIS 1"/>
    <property type="match status" value="1"/>
</dbReference>
<keyword evidence="1" id="KW-0547">Nucleotide-binding</keyword>
<dbReference type="Gene3D" id="1.10.3380.10">
    <property type="entry name" value="Sec63 N-terminal domain-like domain"/>
    <property type="match status" value="1"/>
</dbReference>
<dbReference type="InterPro" id="IPR052247">
    <property type="entry name" value="Meiotic_Crossover_Helicase"/>
</dbReference>
<keyword evidence="2" id="KW-0378">Hydrolase</keyword>
<dbReference type="STRING" id="93625.A0A409WRW6"/>
<dbReference type="GO" id="GO:0003676">
    <property type="term" value="F:nucleic acid binding"/>
    <property type="evidence" value="ECO:0007669"/>
    <property type="project" value="InterPro"/>
</dbReference>
<evidence type="ECO:0000256" key="1">
    <source>
        <dbReference type="ARBA" id="ARBA00022741"/>
    </source>
</evidence>
<dbReference type="InParanoid" id="A0A409WRW6"/>
<dbReference type="Gene3D" id="3.40.50.300">
    <property type="entry name" value="P-loop containing nucleotide triphosphate hydrolases"/>
    <property type="match status" value="2"/>
</dbReference>
<dbReference type="GO" id="GO:0043138">
    <property type="term" value="F:3'-5' DNA helicase activity"/>
    <property type="evidence" value="ECO:0007669"/>
    <property type="project" value="UniProtKB-EC"/>
</dbReference>
<proteinExistence type="predicted"/>
<organism evidence="9 10">
    <name type="scientific">Psilocybe cyanescens</name>
    <dbReference type="NCBI Taxonomy" id="93625"/>
    <lineage>
        <taxon>Eukaryota</taxon>
        <taxon>Fungi</taxon>
        <taxon>Dikarya</taxon>
        <taxon>Basidiomycota</taxon>
        <taxon>Agaricomycotina</taxon>
        <taxon>Agaricomycetes</taxon>
        <taxon>Agaricomycetidae</taxon>
        <taxon>Agaricales</taxon>
        <taxon>Agaricineae</taxon>
        <taxon>Strophariaceae</taxon>
        <taxon>Psilocybe</taxon>
    </lineage>
</organism>
<evidence type="ECO:0000313" key="9">
    <source>
        <dbReference type="EMBL" id="PPQ81219.1"/>
    </source>
</evidence>
<keyword evidence="3" id="KW-0347">Helicase</keyword>
<dbReference type="GO" id="GO:0005524">
    <property type="term" value="F:ATP binding"/>
    <property type="evidence" value="ECO:0007669"/>
    <property type="project" value="UniProtKB-KW"/>
</dbReference>
<evidence type="ECO:0000313" key="10">
    <source>
        <dbReference type="Proteomes" id="UP000283269"/>
    </source>
</evidence>
<dbReference type="EMBL" id="NHYD01003273">
    <property type="protein sequence ID" value="PPQ81219.1"/>
    <property type="molecule type" value="Genomic_DNA"/>
</dbReference>
<dbReference type="InterPro" id="IPR057842">
    <property type="entry name" value="WH_MER3"/>
</dbReference>
<dbReference type="Pfam" id="PF00270">
    <property type="entry name" value="DEAD"/>
    <property type="match status" value="1"/>
</dbReference>